<sequence length="1032" mass="110355">MNKLKLKCLIASFVCIAAFSTFNPTHKIKADTTTVGVSYDAHVQNIGWQNPWAKDGGEAGTDGQALRVEALKIKLENAPAGAKISYQTHVQNIGWQDWVSDGAEAGTDGKSLRVEAIRIKLENMPGYSVQYQAHIENVGWQDWVSDGNEAGTDGKGLRIEAVRIRIVKNVSANSITLNKTSDSLSVGDTDTLSASFNPDNTTNKNIAWSSSDSNIISVDKNGKISAVAAGNAIVTATSEDGKKTASCNVTVKATTKEPEVTYQTHVQNIGWQAPVSDGKEAGTDGKSLRIEALKMKLINAPAGAKITYQAHVQNVGWQNWVSDGAEAGTDGQGLRVEAFKIKLENMPGYSVQYQAHVENIGWQNWVNDGEEAGTNGQGLRVEAVRIRIVKTVPIDSISLNKQTDAIIVGNSDTLSATVAPTNGTFVWTSSDSSIADVDASGKVTGIKAGTTTITASSIDGKKTASCSVTVNNPEPSVEYTPYFKNAGWESTVKDGADAGIGGRSLSLQGLKVSLKNAPAGAHIVYDAYTNTSIGEKLESSDGKELLCNGTSYLDGFSMKLENMPGYSIEYQAYMAEKGWTDWVYDGDYTRTTPIPFDIQALRIRIVKAKPAPQIIPIDSINMPTTSYKITVGKDEFINYSTSPTTPSRTDGISWTSSDSSIVSVDDCGHVTGLKEGTATITATSKINHKTASCTVTVGPAIHVNSVTLDKANITLGINNYDILNATLNPDNANNKGVSWTSSDESIADVSKDGYVTGKKAGTATITATSLDDNTKKASCTVTVLDKTIVNSISLDASDISLDIGNMHSLNDKVTPLVSSTTSWKSSDDSIASVDNYGTITGKKEGTAIITATCGDKTASCTVHVTNKKALSFNDMLLSNRVYSALSKAGLPVTQSGLPYLETLDAHGTFSDRLTPHYTFEDLSGIEALTGLKNLDLSYNRISDITSLKGLTKLETLELDNNDIKDVSALKDLKNLKSLTLSYNHATPIANMEVLNTLPNLKELKIINGYVTDEDLQHLKAILPNCSITVQYK</sequence>
<dbReference type="SUPFAM" id="SSF52047">
    <property type="entry name" value="RNI-like"/>
    <property type="match status" value="1"/>
</dbReference>
<dbReference type="Gene3D" id="2.60.40.1080">
    <property type="match status" value="5"/>
</dbReference>
<gene>
    <name evidence="3" type="ORF">CROST_041750</name>
</gene>
<name>A0A1S8L397_9CLOT</name>
<organism evidence="3 4">
    <name type="scientific">Clostridium felsineum</name>
    <dbReference type="NCBI Taxonomy" id="36839"/>
    <lineage>
        <taxon>Bacteria</taxon>
        <taxon>Bacillati</taxon>
        <taxon>Bacillota</taxon>
        <taxon>Clostridia</taxon>
        <taxon>Eubacteriales</taxon>
        <taxon>Clostridiaceae</taxon>
        <taxon>Clostridium</taxon>
    </lineage>
</organism>
<evidence type="ECO:0000313" key="3">
    <source>
        <dbReference type="EMBL" id="URZ13409.1"/>
    </source>
</evidence>
<dbReference type="Pfam" id="PF02368">
    <property type="entry name" value="Big_2"/>
    <property type="match status" value="5"/>
</dbReference>
<dbReference type="KEGG" id="crw:CROST_041750"/>
<accession>A0A1S8L397</accession>
<dbReference type="InterPro" id="IPR001611">
    <property type="entry name" value="Leu-rich_rpt"/>
</dbReference>
<evidence type="ECO:0000256" key="2">
    <source>
        <dbReference type="ARBA" id="ARBA00022737"/>
    </source>
</evidence>
<dbReference type="RefSeq" id="WP_077850639.1">
    <property type="nucleotide sequence ID" value="NZ_CP096983.1"/>
</dbReference>
<evidence type="ECO:0000256" key="1">
    <source>
        <dbReference type="ARBA" id="ARBA00022614"/>
    </source>
</evidence>
<dbReference type="InterPro" id="IPR032675">
    <property type="entry name" value="LRR_dom_sf"/>
</dbReference>
<dbReference type="PANTHER" id="PTHR46652">
    <property type="entry name" value="LEUCINE-RICH REPEAT AND IQ DOMAIN-CONTAINING PROTEIN 1-RELATED"/>
    <property type="match status" value="1"/>
</dbReference>
<keyword evidence="2" id="KW-0677">Repeat</keyword>
<dbReference type="PANTHER" id="PTHR46652:SF3">
    <property type="entry name" value="LEUCINE-RICH REPEAT-CONTAINING PROTEIN 9"/>
    <property type="match status" value="1"/>
</dbReference>
<dbReference type="InterPro" id="IPR025875">
    <property type="entry name" value="Leu-rich_rpt_4"/>
</dbReference>
<dbReference type="STRING" id="84029.CROST_30210"/>
<dbReference type="Pfam" id="PF07538">
    <property type="entry name" value="ChW"/>
    <property type="match status" value="7"/>
</dbReference>
<protein>
    <submittedName>
        <fullName evidence="3">Uncharacterized protein</fullName>
    </submittedName>
</protein>
<dbReference type="InterPro" id="IPR006637">
    <property type="entry name" value="ChW"/>
</dbReference>
<dbReference type="SUPFAM" id="SSF49373">
    <property type="entry name" value="Invasin/intimin cell-adhesion fragments"/>
    <property type="match status" value="5"/>
</dbReference>
<dbReference type="SMART" id="SM00635">
    <property type="entry name" value="BID_2"/>
    <property type="match status" value="5"/>
</dbReference>
<dbReference type="PROSITE" id="PS51450">
    <property type="entry name" value="LRR"/>
    <property type="match status" value="2"/>
</dbReference>
<dbReference type="AlphaFoldDB" id="A0A1S8L397"/>
<dbReference type="InterPro" id="IPR003343">
    <property type="entry name" value="Big_2"/>
</dbReference>
<dbReference type="InterPro" id="IPR050836">
    <property type="entry name" value="SDS22/Internalin_LRR"/>
</dbReference>
<evidence type="ECO:0000313" key="4">
    <source>
        <dbReference type="Proteomes" id="UP000190951"/>
    </source>
</evidence>
<dbReference type="SMART" id="SM00365">
    <property type="entry name" value="LRR_SD22"/>
    <property type="match status" value="3"/>
</dbReference>
<dbReference type="Pfam" id="PF12799">
    <property type="entry name" value="LRR_4"/>
    <property type="match status" value="1"/>
</dbReference>
<dbReference type="SMART" id="SM00728">
    <property type="entry name" value="ChW"/>
    <property type="match status" value="8"/>
</dbReference>
<proteinExistence type="predicted"/>
<reference evidence="3 4" key="1">
    <citation type="submission" date="2022-04" db="EMBL/GenBank/DDBJ databases">
        <title>Genome sequence of C. roseum typestrain.</title>
        <authorList>
            <person name="Poehlein A."/>
            <person name="Schoch T."/>
            <person name="Duerre P."/>
            <person name="Daniel R."/>
        </authorList>
    </citation>
    <scope>NUCLEOTIDE SEQUENCE [LARGE SCALE GENOMIC DNA]</scope>
    <source>
        <strain evidence="3 4">DSM 7320</strain>
    </source>
</reference>
<keyword evidence="4" id="KW-1185">Reference proteome</keyword>
<dbReference type="Gene3D" id="3.80.10.10">
    <property type="entry name" value="Ribonuclease Inhibitor"/>
    <property type="match status" value="1"/>
</dbReference>
<dbReference type="EMBL" id="CP096983">
    <property type="protein sequence ID" value="URZ13409.1"/>
    <property type="molecule type" value="Genomic_DNA"/>
</dbReference>
<dbReference type="InterPro" id="IPR008964">
    <property type="entry name" value="Invasin/intimin_cell_adhesion"/>
</dbReference>
<keyword evidence="1" id="KW-0433">Leucine-rich repeat</keyword>
<dbReference type="Proteomes" id="UP000190951">
    <property type="component" value="Chromosome"/>
</dbReference>